<evidence type="ECO:0008006" key="4">
    <source>
        <dbReference type="Google" id="ProtNLM"/>
    </source>
</evidence>
<comment type="caution">
    <text evidence="2">The sequence shown here is derived from an EMBL/GenBank/DDBJ whole genome shotgun (WGS) entry which is preliminary data.</text>
</comment>
<dbReference type="Proteomes" id="UP000037274">
    <property type="component" value="Unassembled WGS sequence"/>
</dbReference>
<evidence type="ECO:0000313" key="2">
    <source>
        <dbReference type="EMBL" id="KMS78326.1"/>
    </source>
</evidence>
<gene>
    <name evidence="2" type="ORF">ACH49_16730</name>
</gene>
<organism evidence="2 3">
    <name type="scientific">Streptomyces leeuwenhoekii</name>
    <dbReference type="NCBI Taxonomy" id="1437453"/>
    <lineage>
        <taxon>Bacteria</taxon>
        <taxon>Bacillati</taxon>
        <taxon>Actinomycetota</taxon>
        <taxon>Actinomycetes</taxon>
        <taxon>Kitasatosporales</taxon>
        <taxon>Streptomycetaceae</taxon>
        <taxon>Streptomyces</taxon>
    </lineage>
</organism>
<proteinExistence type="predicted"/>
<evidence type="ECO:0000313" key="3">
    <source>
        <dbReference type="Proteomes" id="UP000037274"/>
    </source>
</evidence>
<dbReference type="EMBL" id="LFEH01000055">
    <property type="protein sequence ID" value="KMS78326.1"/>
    <property type="molecule type" value="Genomic_DNA"/>
</dbReference>
<accession>A0ABR5HX48</accession>
<sequence length="84" mass="9344">MADERSVDVDEPTNPPPPTERPRVTCAGSRLSPVQEAWGAYVRHATRCSACRDVDQRCTEGAALYQAWRELTDAAFAEIGKRRP</sequence>
<reference evidence="2 3" key="1">
    <citation type="submission" date="2015-06" db="EMBL/GenBank/DDBJ databases">
        <title>Draft genome sequence of Streptomyces leeuwenhoekii C58, which produces the novel lasso peptide, chaxapeptin.</title>
        <authorList>
            <person name="Yi Y."/>
            <person name="Hai D."/>
            <person name="Jaspars M."/>
            <person name="Sheng H."/>
            <person name="Rateb M.E."/>
            <person name="Bull A."/>
            <person name="Goodfellow M."/>
            <person name="Asenjo J.A."/>
            <person name="Ebel R."/>
        </authorList>
    </citation>
    <scope>NUCLEOTIDE SEQUENCE [LARGE SCALE GENOMIC DNA]</scope>
    <source>
        <strain evidence="2 3">C58</strain>
    </source>
</reference>
<evidence type="ECO:0000256" key="1">
    <source>
        <dbReference type="SAM" id="MobiDB-lite"/>
    </source>
</evidence>
<keyword evidence="3" id="KW-1185">Reference proteome</keyword>
<name>A0ABR5HX48_STRLW</name>
<protein>
    <recommendedName>
        <fullName evidence="4">4Fe-4S Wbl-type domain-containing protein</fullName>
    </recommendedName>
</protein>
<feature type="region of interest" description="Disordered" evidence="1">
    <location>
        <begin position="1"/>
        <end position="28"/>
    </location>
</feature>